<sequence length="166" mass="18796">MKYLLDANTFIEAKGRYYGMTICPAYWEWLLKAHKKQEIISISMVKDELLKGRDELSEWVEENSQIFMPESSEDIQASFGASVAPAVYDMNHMKAGTHEEFMSGADPWLIATAMATGATVVTQEVYKPDIKKKIHIPNVCKLLGVPYMNTFEMLHELEAEFVLPAA</sequence>
<proteinExistence type="predicted"/>
<dbReference type="EMBL" id="BAABBN010000007">
    <property type="protein sequence ID" value="GAA3931240.1"/>
    <property type="molecule type" value="Genomic_DNA"/>
</dbReference>
<dbReference type="PIRSF" id="PIRSF008505">
    <property type="entry name" value="UCP008505"/>
    <property type="match status" value="1"/>
</dbReference>
<comment type="caution">
    <text evidence="1">The sequence shown here is derived from an EMBL/GenBank/DDBJ whole genome shotgun (WGS) entry which is preliminary data.</text>
</comment>
<dbReference type="Proteomes" id="UP001501565">
    <property type="component" value="Unassembled WGS sequence"/>
</dbReference>
<dbReference type="Gene3D" id="3.40.50.1010">
    <property type="entry name" value="5'-nuclease"/>
    <property type="match status" value="1"/>
</dbReference>
<reference evidence="2" key="1">
    <citation type="journal article" date="2019" name="Int. J. Syst. Evol. Microbiol.">
        <title>The Global Catalogue of Microorganisms (GCM) 10K type strain sequencing project: providing services to taxonomists for standard genome sequencing and annotation.</title>
        <authorList>
            <consortium name="The Broad Institute Genomics Platform"/>
            <consortium name="The Broad Institute Genome Sequencing Center for Infectious Disease"/>
            <person name="Wu L."/>
            <person name="Ma J."/>
        </authorList>
    </citation>
    <scope>NUCLEOTIDE SEQUENCE [LARGE SCALE GENOMIC DNA]</scope>
    <source>
        <strain evidence="2">JCM 17551</strain>
    </source>
</reference>
<dbReference type="Pfam" id="PF14367">
    <property type="entry name" value="DUF4411"/>
    <property type="match status" value="1"/>
</dbReference>
<evidence type="ECO:0000313" key="2">
    <source>
        <dbReference type="Proteomes" id="UP001501565"/>
    </source>
</evidence>
<dbReference type="InterPro" id="IPR016541">
    <property type="entry name" value="UCP008505"/>
</dbReference>
<keyword evidence="2" id="KW-1185">Reference proteome</keyword>
<organism evidence="1 2">
    <name type="scientific">Litoribacillus peritrichatus</name>
    <dbReference type="NCBI Taxonomy" id="718191"/>
    <lineage>
        <taxon>Bacteria</taxon>
        <taxon>Pseudomonadati</taxon>
        <taxon>Pseudomonadota</taxon>
        <taxon>Gammaproteobacteria</taxon>
        <taxon>Oceanospirillales</taxon>
        <taxon>Oceanospirillaceae</taxon>
        <taxon>Litoribacillus</taxon>
    </lineage>
</organism>
<dbReference type="RefSeq" id="WP_344799378.1">
    <property type="nucleotide sequence ID" value="NZ_BAABBN010000007.1"/>
</dbReference>
<evidence type="ECO:0000313" key="1">
    <source>
        <dbReference type="EMBL" id="GAA3931240.1"/>
    </source>
</evidence>
<accession>A0ABP7MWF8</accession>
<dbReference type="SUPFAM" id="SSF88723">
    <property type="entry name" value="PIN domain-like"/>
    <property type="match status" value="1"/>
</dbReference>
<name>A0ABP7MWF8_9GAMM</name>
<gene>
    <name evidence="1" type="ORF">GCM10022277_30010</name>
</gene>
<dbReference type="InterPro" id="IPR029060">
    <property type="entry name" value="PIN-like_dom_sf"/>
</dbReference>
<protein>
    <submittedName>
        <fullName evidence="1">DUF4411 family protein</fullName>
    </submittedName>
</protein>